<reference evidence="2" key="1">
    <citation type="submission" date="2017-05" db="UniProtKB">
        <authorList>
            <consortium name="EnsemblMetazoa"/>
        </authorList>
    </citation>
    <scope>IDENTIFICATION</scope>
</reference>
<evidence type="ECO:0000256" key="1">
    <source>
        <dbReference type="PROSITE-ProRule" id="PRU00221"/>
    </source>
</evidence>
<evidence type="ECO:0000313" key="2">
    <source>
        <dbReference type="EnsemblMetazoa" id="Aqu2.1.32849_001"/>
    </source>
</evidence>
<name>A0A1X7UZ93_AMPQE</name>
<dbReference type="InterPro" id="IPR001680">
    <property type="entry name" value="WD40_rpt"/>
</dbReference>
<dbReference type="SUPFAM" id="SSF50998">
    <property type="entry name" value="Quinoprotein alcohol dehydrogenase-like"/>
    <property type="match status" value="1"/>
</dbReference>
<protein>
    <submittedName>
        <fullName evidence="2">Uncharacterized protein</fullName>
    </submittedName>
</protein>
<dbReference type="InParanoid" id="A0A1X7UZ93"/>
<dbReference type="STRING" id="400682.A0A1X7UZ93"/>
<feature type="repeat" description="WD" evidence="1">
    <location>
        <begin position="47"/>
        <end position="78"/>
    </location>
</feature>
<dbReference type="InterPro" id="IPR015943">
    <property type="entry name" value="WD40/YVTN_repeat-like_dom_sf"/>
</dbReference>
<sequence length="101" mass="11545">MKAMLPPDNKYFGVYFVNKPQNVKLNYTVSVRGSLSWTVGPMSTRRLLDHTQEVCEIHWSTNHQQLVSGGNDNIVMVYCYCSYGVPNVCSFSSKRKNYSNN</sequence>
<accession>A0A1X7UZ93</accession>
<dbReference type="InterPro" id="IPR011047">
    <property type="entry name" value="Quinoprotein_ADH-like_sf"/>
</dbReference>
<dbReference type="PROSITE" id="PS50082">
    <property type="entry name" value="WD_REPEATS_2"/>
    <property type="match status" value="1"/>
</dbReference>
<dbReference type="AlphaFoldDB" id="A0A1X7UZ93"/>
<keyword evidence="1" id="KW-0853">WD repeat</keyword>
<dbReference type="EnsemblMetazoa" id="Aqu2.1.32849_001">
    <property type="protein sequence ID" value="Aqu2.1.32849_001"/>
    <property type="gene ID" value="Aqu2.1.32849"/>
</dbReference>
<dbReference type="Gene3D" id="2.130.10.10">
    <property type="entry name" value="YVTN repeat-like/Quinoprotein amine dehydrogenase"/>
    <property type="match status" value="1"/>
</dbReference>
<organism evidence="2">
    <name type="scientific">Amphimedon queenslandica</name>
    <name type="common">Sponge</name>
    <dbReference type="NCBI Taxonomy" id="400682"/>
    <lineage>
        <taxon>Eukaryota</taxon>
        <taxon>Metazoa</taxon>
        <taxon>Porifera</taxon>
        <taxon>Demospongiae</taxon>
        <taxon>Heteroscleromorpha</taxon>
        <taxon>Haplosclerida</taxon>
        <taxon>Niphatidae</taxon>
        <taxon>Amphimedon</taxon>
    </lineage>
</organism>
<proteinExistence type="predicted"/>